<dbReference type="InterPro" id="IPR016181">
    <property type="entry name" value="Acyl_CoA_acyltransferase"/>
</dbReference>
<dbReference type="PROSITE" id="PS51186">
    <property type="entry name" value="GNAT"/>
    <property type="match status" value="1"/>
</dbReference>
<dbReference type="Proteomes" id="UP001217044">
    <property type="component" value="Chromosome"/>
</dbReference>
<proteinExistence type="predicted"/>
<evidence type="ECO:0000259" key="1">
    <source>
        <dbReference type="PROSITE" id="PS51186"/>
    </source>
</evidence>
<feature type="domain" description="N-acetyltransferase" evidence="1">
    <location>
        <begin position="2"/>
        <end position="162"/>
    </location>
</feature>
<evidence type="ECO:0000313" key="3">
    <source>
        <dbReference type="Proteomes" id="UP001217044"/>
    </source>
</evidence>
<dbReference type="InterPro" id="IPR000182">
    <property type="entry name" value="GNAT_dom"/>
</dbReference>
<keyword evidence="3" id="KW-1185">Reference proteome</keyword>
<dbReference type="Gene3D" id="3.40.630.30">
    <property type="match status" value="1"/>
</dbReference>
<dbReference type="CDD" id="cd04301">
    <property type="entry name" value="NAT_SF"/>
    <property type="match status" value="1"/>
</dbReference>
<dbReference type="PANTHER" id="PTHR43259">
    <property type="entry name" value="SPT10P"/>
    <property type="match status" value="1"/>
</dbReference>
<name>A0ABY7V2S5_9DEIO</name>
<evidence type="ECO:0000313" key="2">
    <source>
        <dbReference type="EMBL" id="WDA59491.1"/>
    </source>
</evidence>
<dbReference type="EMBL" id="CP115165">
    <property type="protein sequence ID" value="WDA59491.1"/>
    <property type="molecule type" value="Genomic_DNA"/>
</dbReference>
<sequence>MLILRPMTAGDFERFVGHSAPQYAAEKVTSGEWTPEEALERGDREFRQLLPQGPDTPDNHLFHLHDPQEGTDVGVLWYALQTRAGSVTAFVYEVEVYEPHRRRGYAKQAFALLEHDAAARGATNIQLHVFGHNTGARALYEGLGFQTTNVIMRKELGTGQPD</sequence>
<accession>A0ABY7V2S5</accession>
<reference evidence="2 3" key="1">
    <citation type="submission" date="2022-12" db="EMBL/GenBank/DDBJ databases">
        <title>Genome Sequence of Deinococcus aquaticus Type Strain PB314.</title>
        <authorList>
            <person name="Albert C."/>
            <person name="Hill J."/>
            <person name="Boren L."/>
            <person name="Scholz-Ng S."/>
            <person name="Fatema N."/>
            <person name="Grosso R."/>
            <person name="Soboslay E."/>
            <person name="Tuohy J."/>
        </authorList>
    </citation>
    <scope>NUCLEOTIDE SEQUENCE [LARGE SCALE GENOMIC DNA]</scope>
    <source>
        <strain evidence="2 3">PB-314</strain>
    </source>
</reference>
<dbReference type="SUPFAM" id="SSF55729">
    <property type="entry name" value="Acyl-CoA N-acyltransferases (Nat)"/>
    <property type="match status" value="1"/>
</dbReference>
<organism evidence="2 3">
    <name type="scientific">Deinococcus aquaticus</name>
    <dbReference type="NCBI Taxonomy" id="328692"/>
    <lineage>
        <taxon>Bacteria</taxon>
        <taxon>Thermotogati</taxon>
        <taxon>Deinococcota</taxon>
        <taxon>Deinococci</taxon>
        <taxon>Deinococcales</taxon>
        <taxon>Deinococcaceae</taxon>
        <taxon>Deinococcus</taxon>
    </lineage>
</organism>
<dbReference type="InterPro" id="IPR052829">
    <property type="entry name" value="N-acetyltransferase_domain"/>
</dbReference>
<dbReference type="Pfam" id="PF00583">
    <property type="entry name" value="Acetyltransf_1"/>
    <property type="match status" value="1"/>
</dbReference>
<dbReference type="RefSeq" id="WP_273990012.1">
    <property type="nucleotide sequence ID" value="NZ_BAABQT010000011.1"/>
</dbReference>
<protein>
    <submittedName>
        <fullName evidence="2">GNAT family N-acetyltransferase</fullName>
    </submittedName>
</protein>
<gene>
    <name evidence="2" type="ORF">M8445_04575</name>
</gene>
<dbReference type="PANTHER" id="PTHR43259:SF1">
    <property type="entry name" value="N-ACETYLTRANSFERASE DOMAIN-CONTAINING PROTEIN"/>
    <property type="match status" value="1"/>
</dbReference>